<evidence type="ECO:0008006" key="3">
    <source>
        <dbReference type="Google" id="ProtNLM"/>
    </source>
</evidence>
<dbReference type="GO" id="GO:0004553">
    <property type="term" value="F:hydrolase activity, hydrolyzing O-glycosyl compounds"/>
    <property type="evidence" value="ECO:0007669"/>
    <property type="project" value="InterPro"/>
</dbReference>
<dbReference type="RefSeq" id="WP_244149100.1">
    <property type="nucleotide sequence ID" value="NZ_MLHG01000015.1"/>
</dbReference>
<evidence type="ECO:0000313" key="1">
    <source>
        <dbReference type="EMBL" id="OOF40931.1"/>
    </source>
</evidence>
<dbReference type="Gene3D" id="2.10.10.20">
    <property type="entry name" value="Carbohydrate-binding module superfamily 5/12"/>
    <property type="match status" value="1"/>
</dbReference>
<gene>
    <name evidence="1" type="ORF">BKK47_02565</name>
</gene>
<dbReference type="GO" id="GO:0019062">
    <property type="term" value="P:virion attachment to host cell"/>
    <property type="evidence" value="ECO:0007669"/>
    <property type="project" value="InterPro"/>
</dbReference>
<dbReference type="Proteomes" id="UP000189426">
    <property type="component" value="Unassembled WGS sequence"/>
</dbReference>
<dbReference type="GO" id="GO:0046718">
    <property type="term" value="P:symbiont entry into host cell"/>
    <property type="evidence" value="ECO:0007669"/>
    <property type="project" value="InterPro"/>
</dbReference>
<dbReference type="GO" id="GO:0005975">
    <property type="term" value="P:carbohydrate metabolic process"/>
    <property type="evidence" value="ECO:0007669"/>
    <property type="project" value="InterPro"/>
</dbReference>
<sequence>MALHNKPDEHIFASEAKQGEVDNFPDLPRGWGISFEQTGGIPPMEWFNYLFKRIDEKYGYLMQRGLPEWSATQDYPKGAFVQHKNLSYKALTANKNSSPGEVNSADWQRWGFTLTEIAKATLQQSGIVQLNSATNSTSETQAATPKAVKAAYDKGAEAKTAADNAQRTADEAVRFNRNYFSGDLNTLNNRHEIFYLEQAQTKNRNFPANAYQWGILHVYSNGTLGSQVYYADNGELWARTRWHNHDWNEWKRLDGLNFPTELARVKSIADSNTRNFANYINNNKKSNAVDSSSTDTVATSRAAKLAYDRGTTALNTINDFKNGNGYVRNLTTNNNIQFRWNPSGKGLELKIDYTELGGVHYYNRPYVETTVSDSQYGGINIHRKGKAGNWDSRIESLPDKRWKFWVQDSHETYLPAKGGTVALVEDFTYQKIGNFEIRRYPDGTMIQTYFVEFNDIFGTNSALGGYGQKQLTWATSFIGKPIVFGSITTSLEDYHDAGVNILTKSTNTTLYWYNYEHGHPNQGLSRLQFLAIGRWR</sequence>
<dbReference type="EMBL" id="MLHG01000015">
    <property type="protein sequence ID" value="OOF40931.1"/>
    <property type="molecule type" value="Genomic_DNA"/>
</dbReference>
<dbReference type="InterPro" id="IPR036573">
    <property type="entry name" value="CBM_sf_5/12"/>
</dbReference>
<organism evidence="1 2">
    <name type="scientific">Rodentibacter mrazii</name>
    <dbReference type="NCBI Taxonomy" id="1908257"/>
    <lineage>
        <taxon>Bacteria</taxon>
        <taxon>Pseudomonadati</taxon>
        <taxon>Pseudomonadota</taxon>
        <taxon>Gammaproteobacteria</taxon>
        <taxon>Pasteurellales</taxon>
        <taxon>Pasteurellaceae</taxon>
        <taxon>Rodentibacter</taxon>
    </lineage>
</organism>
<dbReference type="GO" id="GO:0030246">
    <property type="term" value="F:carbohydrate binding"/>
    <property type="evidence" value="ECO:0007669"/>
    <property type="project" value="InterPro"/>
</dbReference>
<dbReference type="Pfam" id="PF03406">
    <property type="entry name" value="Phage_fiber_2"/>
    <property type="match status" value="1"/>
</dbReference>
<dbReference type="STRING" id="1908257.BKK47_02565"/>
<evidence type="ECO:0000313" key="2">
    <source>
        <dbReference type="Proteomes" id="UP000189426"/>
    </source>
</evidence>
<dbReference type="AlphaFoldDB" id="A0A1V3II69"/>
<proteinExistence type="predicted"/>
<dbReference type="SUPFAM" id="SSF51055">
    <property type="entry name" value="Carbohydrate binding domain"/>
    <property type="match status" value="1"/>
</dbReference>
<name>A0A1V3II69_9PAST</name>
<accession>A0A1V3II69</accession>
<reference evidence="1 2" key="1">
    <citation type="submission" date="2016-10" db="EMBL/GenBank/DDBJ databases">
        <title>Rodentibacter gen. nov. and new species.</title>
        <authorList>
            <person name="Christensen H."/>
        </authorList>
    </citation>
    <scope>NUCLEOTIDE SEQUENCE [LARGE SCALE GENOMIC DNA]</scope>
    <source>
        <strain evidence="1 2">Ppn418</strain>
    </source>
</reference>
<keyword evidence="2" id="KW-1185">Reference proteome</keyword>
<dbReference type="InterPro" id="IPR005068">
    <property type="entry name" value="Phage_lambda_Stf-r2"/>
</dbReference>
<protein>
    <recommendedName>
        <fullName evidence="3">Phage tail protein</fullName>
    </recommendedName>
</protein>
<comment type="caution">
    <text evidence="1">The sequence shown here is derived from an EMBL/GenBank/DDBJ whole genome shotgun (WGS) entry which is preliminary data.</text>
</comment>
<dbReference type="GO" id="GO:0005576">
    <property type="term" value="C:extracellular region"/>
    <property type="evidence" value="ECO:0007669"/>
    <property type="project" value="InterPro"/>
</dbReference>